<evidence type="ECO:0000256" key="7">
    <source>
        <dbReference type="RuleBase" id="RU003346"/>
    </source>
</evidence>
<evidence type="ECO:0000256" key="4">
    <source>
        <dbReference type="ARBA" id="ARBA00022692"/>
    </source>
</evidence>
<dbReference type="SUPFAM" id="SSF103473">
    <property type="entry name" value="MFS general substrate transporter"/>
    <property type="match status" value="1"/>
</dbReference>
<evidence type="ECO:0000256" key="3">
    <source>
        <dbReference type="ARBA" id="ARBA00022448"/>
    </source>
</evidence>
<reference evidence="10 11" key="1">
    <citation type="journal article" date="2014" name="BMC Genomics">
        <title>Genome sequencing of four Aureobasidium pullulans varieties: biotechnological potential, stress tolerance, and description of new species.</title>
        <authorList>
            <person name="Gostin Ar C."/>
            <person name="Ohm R.A."/>
            <person name="Kogej T."/>
            <person name="Sonjak S."/>
            <person name="Turk M."/>
            <person name="Zajc J."/>
            <person name="Zalar P."/>
            <person name="Grube M."/>
            <person name="Sun H."/>
            <person name="Han J."/>
            <person name="Sharma A."/>
            <person name="Chiniquy J."/>
            <person name="Ngan C.Y."/>
            <person name="Lipzen A."/>
            <person name="Barry K."/>
            <person name="Grigoriev I.V."/>
            <person name="Gunde-Cimerman N."/>
        </authorList>
    </citation>
    <scope>NUCLEOTIDE SEQUENCE [LARGE SCALE GENOMIC DNA]</scope>
    <source>
        <strain evidence="10 11">CBS 147.97</strain>
    </source>
</reference>
<dbReference type="PANTHER" id="PTHR48022">
    <property type="entry name" value="PLASTIDIC GLUCOSE TRANSPORTER 4"/>
    <property type="match status" value="1"/>
</dbReference>
<comment type="similarity">
    <text evidence="2 7">Belongs to the major facilitator superfamily. Sugar transporter (TC 2.A.1.1) family.</text>
</comment>
<dbReference type="InterPro" id="IPR003663">
    <property type="entry name" value="Sugar/inositol_transpt"/>
</dbReference>
<evidence type="ECO:0000313" key="11">
    <source>
        <dbReference type="Proteomes" id="UP000027730"/>
    </source>
</evidence>
<dbReference type="Gene3D" id="1.20.1250.20">
    <property type="entry name" value="MFS general substrate transporter like domains"/>
    <property type="match status" value="1"/>
</dbReference>
<dbReference type="EMBL" id="KL584728">
    <property type="protein sequence ID" value="KEQ68596.1"/>
    <property type="molecule type" value="Genomic_DNA"/>
</dbReference>
<evidence type="ECO:0000259" key="9">
    <source>
        <dbReference type="PROSITE" id="PS50850"/>
    </source>
</evidence>
<feature type="transmembrane region" description="Helical" evidence="8">
    <location>
        <begin position="433"/>
        <end position="454"/>
    </location>
</feature>
<dbReference type="STRING" id="1043004.A0A074X1V5"/>
<dbReference type="InterPro" id="IPR036259">
    <property type="entry name" value="MFS_trans_sf"/>
</dbReference>
<feature type="transmembrane region" description="Helical" evidence="8">
    <location>
        <begin position="94"/>
        <end position="112"/>
    </location>
</feature>
<dbReference type="NCBIfam" id="TIGR00879">
    <property type="entry name" value="SP"/>
    <property type="match status" value="1"/>
</dbReference>
<dbReference type="InterPro" id="IPR020846">
    <property type="entry name" value="MFS_dom"/>
</dbReference>
<evidence type="ECO:0000256" key="6">
    <source>
        <dbReference type="ARBA" id="ARBA00023136"/>
    </source>
</evidence>
<protein>
    <submittedName>
        <fullName evidence="10">General substrate transporter</fullName>
    </submittedName>
</protein>
<dbReference type="AlphaFoldDB" id="A0A074X1V5"/>
<keyword evidence="6 8" id="KW-0472">Membrane</keyword>
<dbReference type="HOGENOM" id="CLU_001265_30_3_1"/>
<dbReference type="PROSITE" id="PS00216">
    <property type="entry name" value="SUGAR_TRANSPORT_1"/>
    <property type="match status" value="1"/>
</dbReference>
<feature type="transmembrane region" description="Helical" evidence="8">
    <location>
        <begin position="151"/>
        <end position="175"/>
    </location>
</feature>
<keyword evidence="3 7" id="KW-0813">Transport</keyword>
<feature type="domain" description="Major facilitator superfamily (MFS) profile" evidence="9">
    <location>
        <begin position="15"/>
        <end position="458"/>
    </location>
</feature>
<dbReference type="GeneID" id="25412589"/>
<feature type="transmembrane region" description="Helical" evidence="8">
    <location>
        <begin position="310"/>
        <end position="331"/>
    </location>
</feature>
<dbReference type="GO" id="GO:0005351">
    <property type="term" value="F:carbohydrate:proton symporter activity"/>
    <property type="evidence" value="ECO:0007669"/>
    <property type="project" value="TreeGrafter"/>
</dbReference>
<evidence type="ECO:0000313" key="10">
    <source>
        <dbReference type="EMBL" id="KEQ68596.1"/>
    </source>
</evidence>
<feature type="transmembrane region" description="Helical" evidence="8">
    <location>
        <begin position="405"/>
        <end position="427"/>
    </location>
</feature>
<dbReference type="OrthoDB" id="6612291at2759"/>
<evidence type="ECO:0000256" key="8">
    <source>
        <dbReference type="SAM" id="Phobius"/>
    </source>
</evidence>
<evidence type="ECO:0000256" key="5">
    <source>
        <dbReference type="ARBA" id="ARBA00022989"/>
    </source>
</evidence>
<dbReference type="GO" id="GO:0016020">
    <property type="term" value="C:membrane"/>
    <property type="evidence" value="ECO:0007669"/>
    <property type="project" value="UniProtKB-SubCell"/>
</dbReference>
<evidence type="ECO:0000256" key="2">
    <source>
        <dbReference type="ARBA" id="ARBA00010992"/>
    </source>
</evidence>
<dbReference type="InterPro" id="IPR005829">
    <property type="entry name" value="Sugar_transporter_CS"/>
</dbReference>
<proteinExistence type="inferred from homology"/>
<dbReference type="InterPro" id="IPR005828">
    <property type="entry name" value="MFS_sugar_transport-like"/>
</dbReference>
<feature type="transmembrane region" description="Helical" evidence="8">
    <location>
        <begin position="61"/>
        <end position="82"/>
    </location>
</feature>
<dbReference type="PANTHER" id="PTHR48022:SF68">
    <property type="entry name" value="MAJOR FACILITATOR SUPERFAMILY (MFS) PROFILE DOMAIN-CONTAINING PROTEIN-RELATED"/>
    <property type="match status" value="1"/>
</dbReference>
<dbReference type="Pfam" id="PF00083">
    <property type="entry name" value="Sugar_tr"/>
    <property type="match status" value="1"/>
</dbReference>
<feature type="transmembrane region" description="Helical" evidence="8">
    <location>
        <begin position="272"/>
        <end position="290"/>
    </location>
</feature>
<dbReference type="PRINTS" id="PR00171">
    <property type="entry name" value="SUGRTRNSPORT"/>
</dbReference>
<dbReference type="RefSeq" id="XP_013422711.1">
    <property type="nucleotide sequence ID" value="XM_013567257.1"/>
</dbReference>
<name>A0A074X1V5_9PEZI</name>
<comment type="subcellular location">
    <subcellularLocation>
        <location evidence="1">Membrane</location>
        <topology evidence="1">Multi-pass membrane protein</topology>
    </subcellularLocation>
</comment>
<sequence length="514" mass="56607">MAGIKLQGPRLHLLVAAVGALAFLLQGYDQAVINGLLSLSTWEKTFPQINTSDNKSHERSLIQGTAVAIYEVGCAIGALSCFIIGDILGRRKTIFGASCFVIIGVTIQASSFSLGQLIAARIVTGLGVGAFTATVPMWVTECSNAHNRGKMVMLEGMFAIGGVALAVWLDFGFFFLKNDSANWRFPIAFQAVFALGIASLIFMLPESPRWYIKKENYDAALYSLSRLNGLPQDSSLLRQEVEVIRNSISQEFVGASGNPFARTPNRHLNRTLIALGVNMFAQMTGVNIITFYSNEIFQQILGYNGTTSRVISGCLQIWQFCMATLAVFLVDRLGRRKLLMIGAAGMTIAQAGQAALIKYSHDSKSVAGATLLFDFMALAFFPIGLFLIPFMYSAEIAPLRIRHKITAMSAATNWLFNFLIAEVTPIGFRTIGWKYYLCYMCTSATAFLFVYFFCPETKGRGLEDVDEFFMRSDNALQVVRVARELPWDAGMSSIIEAKVDKAEHVEASRRRSNA</sequence>
<dbReference type="Proteomes" id="UP000027730">
    <property type="component" value="Unassembled WGS sequence"/>
</dbReference>
<dbReference type="InterPro" id="IPR050360">
    <property type="entry name" value="MFS_Sugar_Transporters"/>
</dbReference>
<evidence type="ECO:0000256" key="1">
    <source>
        <dbReference type="ARBA" id="ARBA00004141"/>
    </source>
</evidence>
<feature type="transmembrane region" description="Helical" evidence="8">
    <location>
        <begin position="187"/>
        <end position="204"/>
    </location>
</feature>
<organism evidence="10 11">
    <name type="scientific">Aureobasidium namibiae CBS 147.97</name>
    <dbReference type="NCBI Taxonomy" id="1043004"/>
    <lineage>
        <taxon>Eukaryota</taxon>
        <taxon>Fungi</taxon>
        <taxon>Dikarya</taxon>
        <taxon>Ascomycota</taxon>
        <taxon>Pezizomycotina</taxon>
        <taxon>Dothideomycetes</taxon>
        <taxon>Dothideomycetidae</taxon>
        <taxon>Dothideales</taxon>
        <taxon>Saccotheciaceae</taxon>
        <taxon>Aureobasidium</taxon>
    </lineage>
</organism>
<keyword evidence="5 8" id="KW-1133">Transmembrane helix</keyword>
<keyword evidence="4 8" id="KW-0812">Transmembrane</keyword>
<gene>
    <name evidence="10" type="ORF">M436DRAFT_58081</name>
</gene>
<feature type="transmembrane region" description="Helical" evidence="8">
    <location>
        <begin position="371"/>
        <end position="393"/>
    </location>
</feature>
<feature type="transmembrane region" description="Helical" evidence="8">
    <location>
        <begin position="118"/>
        <end position="139"/>
    </location>
</feature>
<feature type="transmembrane region" description="Helical" evidence="8">
    <location>
        <begin position="338"/>
        <end position="359"/>
    </location>
</feature>
<keyword evidence="11" id="KW-1185">Reference proteome</keyword>
<accession>A0A074X1V5</accession>
<dbReference type="PROSITE" id="PS50850">
    <property type="entry name" value="MFS"/>
    <property type="match status" value="1"/>
</dbReference>